<dbReference type="EMBL" id="JACHKY010000002">
    <property type="protein sequence ID" value="MBB4797562.1"/>
    <property type="molecule type" value="Genomic_DNA"/>
</dbReference>
<evidence type="ECO:0000313" key="3">
    <source>
        <dbReference type="Proteomes" id="UP000539957"/>
    </source>
</evidence>
<comment type="caution">
    <text evidence="2">The sequence shown here is derived from an EMBL/GenBank/DDBJ whole genome shotgun (WGS) entry which is preliminary data.</text>
</comment>
<feature type="transmembrane region" description="Helical" evidence="1">
    <location>
        <begin position="6"/>
        <end position="21"/>
    </location>
</feature>
<keyword evidence="1" id="KW-1133">Transmembrane helix</keyword>
<gene>
    <name evidence="2" type="ORF">HNP32_001286</name>
</gene>
<evidence type="ECO:0000313" key="2">
    <source>
        <dbReference type="EMBL" id="MBB4797562.1"/>
    </source>
</evidence>
<name>A0A7W7INW1_9CAUL</name>
<sequence length="104" mass="11090">MSWIGYTAAGAVAVLILRMLFDELGRFFLGQLIAVGSGLFCTAVVAAQVAERDVLAVAILGFLATLWLDIQVIALLAPEPAGAPYTITQWVLTPATALREWGGW</sequence>
<proteinExistence type="predicted"/>
<evidence type="ECO:0000256" key="1">
    <source>
        <dbReference type="SAM" id="Phobius"/>
    </source>
</evidence>
<organism evidence="2 3">
    <name type="scientific">Brevundimonas bullata</name>
    <dbReference type="NCBI Taxonomy" id="13160"/>
    <lineage>
        <taxon>Bacteria</taxon>
        <taxon>Pseudomonadati</taxon>
        <taxon>Pseudomonadota</taxon>
        <taxon>Alphaproteobacteria</taxon>
        <taxon>Caulobacterales</taxon>
        <taxon>Caulobacteraceae</taxon>
        <taxon>Brevundimonas</taxon>
    </lineage>
</organism>
<feature type="transmembrane region" description="Helical" evidence="1">
    <location>
        <begin position="55"/>
        <end position="77"/>
    </location>
</feature>
<accession>A0A7W7INW1</accession>
<dbReference type="AlphaFoldDB" id="A0A7W7INW1"/>
<keyword evidence="1" id="KW-0472">Membrane</keyword>
<protein>
    <submittedName>
        <fullName evidence="2">Uncharacterized protein</fullName>
    </submittedName>
</protein>
<keyword evidence="3" id="KW-1185">Reference proteome</keyword>
<keyword evidence="1" id="KW-0812">Transmembrane</keyword>
<dbReference type="Proteomes" id="UP000539957">
    <property type="component" value="Unassembled WGS sequence"/>
</dbReference>
<feature type="transmembrane region" description="Helical" evidence="1">
    <location>
        <begin position="28"/>
        <end position="49"/>
    </location>
</feature>
<dbReference type="RefSeq" id="WP_184268262.1">
    <property type="nucleotide sequence ID" value="NZ_JACHKY010000002.1"/>
</dbReference>
<reference evidence="2 3" key="1">
    <citation type="submission" date="2020-08" db="EMBL/GenBank/DDBJ databases">
        <title>Functional genomics of gut bacteria from endangered species of beetles.</title>
        <authorList>
            <person name="Carlos-Shanley C."/>
        </authorList>
    </citation>
    <scope>NUCLEOTIDE SEQUENCE [LARGE SCALE GENOMIC DNA]</scope>
    <source>
        <strain evidence="2 3">S00123</strain>
    </source>
</reference>